<dbReference type="InterPro" id="IPR011059">
    <property type="entry name" value="Metal-dep_hydrolase_composite"/>
</dbReference>
<dbReference type="EMBL" id="JABFCZ010000004">
    <property type="protein sequence ID" value="MBD1545359.1"/>
    <property type="molecule type" value="Genomic_DNA"/>
</dbReference>
<keyword evidence="1" id="KW-0732">Signal</keyword>
<dbReference type="InterPro" id="IPR032466">
    <property type="entry name" value="Metal_Hydrolase"/>
</dbReference>
<dbReference type="Proteomes" id="UP000598467">
    <property type="component" value="Unassembled WGS sequence"/>
</dbReference>
<evidence type="ECO:0000313" key="2">
    <source>
        <dbReference type="EMBL" id="MBD1545359.1"/>
    </source>
</evidence>
<proteinExistence type="predicted"/>
<accession>A0A926NRX6</accession>
<dbReference type="Gene3D" id="3.20.20.140">
    <property type="entry name" value="Metal-dependent hydrolases"/>
    <property type="match status" value="1"/>
</dbReference>
<feature type="signal peptide" evidence="1">
    <location>
        <begin position="1"/>
        <end position="24"/>
    </location>
</feature>
<gene>
    <name evidence="2" type="ORF">HK439_03740</name>
</gene>
<dbReference type="GO" id="GO:0016811">
    <property type="term" value="F:hydrolase activity, acting on carbon-nitrogen (but not peptide) bonds, in linear amides"/>
    <property type="evidence" value="ECO:0007669"/>
    <property type="project" value="InterPro"/>
</dbReference>
<dbReference type="InterPro" id="IPR023100">
    <property type="entry name" value="D-aminoacylase_insert_dom_sf"/>
</dbReference>
<dbReference type="PANTHER" id="PTHR11647">
    <property type="entry name" value="HYDRANTOINASE/DIHYDROPYRIMIDINASE FAMILY MEMBER"/>
    <property type="match status" value="1"/>
</dbReference>
<dbReference type="AlphaFoldDB" id="A0A926NRX6"/>
<dbReference type="Gene3D" id="2.30.40.10">
    <property type="entry name" value="Urease, subunit C, domain 1"/>
    <property type="match status" value="1"/>
</dbReference>
<reference evidence="2" key="1">
    <citation type="submission" date="2020-05" db="EMBL/GenBank/DDBJ databases">
        <title>Identification of trans-AT polyketide cluster in two marine bacteria, producers of a novel glutaramide-containing polyketide sesbanimide D and analogs.</title>
        <authorList>
            <person name="Kacar D."/>
            <person name="Rodriguez P."/>
            <person name="Canedo L."/>
            <person name="Gonzalez E."/>
            <person name="Galan B."/>
            <person name="De La Calle F."/>
            <person name="Garcia J.L."/>
        </authorList>
    </citation>
    <scope>NUCLEOTIDE SEQUENCE</scope>
    <source>
        <strain evidence="2">PHM038</strain>
    </source>
</reference>
<organism evidence="2 3">
    <name type="scientific">Roseibium aggregatum</name>
    <dbReference type="NCBI Taxonomy" id="187304"/>
    <lineage>
        <taxon>Bacteria</taxon>
        <taxon>Pseudomonadati</taxon>
        <taxon>Pseudomonadota</taxon>
        <taxon>Alphaproteobacteria</taxon>
        <taxon>Hyphomicrobiales</taxon>
        <taxon>Stappiaceae</taxon>
        <taxon>Roseibium</taxon>
    </lineage>
</organism>
<comment type="caution">
    <text evidence="2">The sequence shown here is derived from an EMBL/GenBank/DDBJ whole genome shotgun (WGS) entry which is preliminary data.</text>
</comment>
<dbReference type="InterPro" id="IPR050378">
    <property type="entry name" value="Metallo-dep_Hydrolases_sf"/>
</dbReference>
<dbReference type="RefSeq" id="WP_190290041.1">
    <property type="nucleotide sequence ID" value="NZ_JABFCZ010000004.1"/>
</dbReference>
<feature type="chain" id="PRO_5036921117" evidence="1">
    <location>
        <begin position="25"/>
        <end position="542"/>
    </location>
</feature>
<sequence length="542" mass="59357">MKPNSSFTAVAFASALLFASAATAQEYDLVILNGRVMDPETLYDSIANVGISDGRIVEISKEPLTGAEEIDASGHIVAPGFIDTHFHWQQPMGYSLGLRDGLTSSMDIEEGCAGTIIAKWYEARAGVTQANYGCASSHELARSIVLDGFADQEILLHGPAAALETRKASGWSLTEADYDTGNQILQIIDKGLQDGALGIGSTLGYMRDGVTSREMFEVQKVGARYGRHTAVHTRFTPDNATFENLGLQEIIANALALDAPATINHYNNPGWRLGHEIIQRLQEQGFNIWGEIYPYAAGSTALNAVFLKPENWVDRLGHSYEDTLQDPVTGDFYTLETYNKGLEETPTKEIVLFKMPPEDSVKWLTLRGTTMASDAMFAEPLMAPWNTPFEELGNMHPRGAGARAATLRLGRENDIPMMHLLSILSYNAAHHLGRTGLKAMQERGRMQEGMVADIVVFDPETVTDNATYDQGSIPSTGFKAVIVHGEVTVRDDELLEVFAGQPIRFEPEDQPRFETVTEEAWNREFSTGMPDVAPGIPPQGAN</sequence>
<dbReference type="PANTHER" id="PTHR11647:SF1">
    <property type="entry name" value="COLLAPSIN RESPONSE MEDIATOR PROTEIN"/>
    <property type="match status" value="1"/>
</dbReference>
<keyword evidence="2" id="KW-0378">Hydrolase</keyword>
<evidence type="ECO:0000256" key="1">
    <source>
        <dbReference type="SAM" id="SignalP"/>
    </source>
</evidence>
<dbReference type="SUPFAM" id="SSF51338">
    <property type="entry name" value="Composite domain of metallo-dependent hydrolases"/>
    <property type="match status" value="1"/>
</dbReference>
<protein>
    <submittedName>
        <fullName evidence="2">Hydrolase</fullName>
    </submittedName>
</protein>
<evidence type="ECO:0000313" key="3">
    <source>
        <dbReference type="Proteomes" id="UP000598467"/>
    </source>
</evidence>
<dbReference type="SUPFAM" id="SSF51556">
    <property type="entry name" value="Metallo-dependent hydrolases"/>
    <property type="match status" value="1"/>
</dbReference>
<name>A0A926NRX6_9HYPH</name>
<dbReference type="Gene3D" id="3.30.1490.130">
    <property type="entry name" value="D-aminoacylase. Domain 3"/>
    <property type="match status" value="1"/>
</dbReference>